<evidence type="ECO:0000256" key="8">
    <source>
        <dbReference type="ARBA" id="ARBA00023242"/>
    </source>
</evidence>
<dbReference type="Pfam" id="PF01480">
    <property type="entry name" value="PWI"/>
    <property type="match status" value="1"/>
</dbReference>
<keyword evidence="7" id="KW-0862">Zinc</keyword>
<feature type="domain" description="PWI" evidence="10">
    <location>
        <begin position="1"/>
        <end position="86"/>
    </location>
</feature>
<dbReference type="GO" id="GO:0006397">
    <property type="term" value="P:mRNA processing"/>
    <property type="evidence" value="ECO:0007669"/>
    <property type="project" value="UniProtKB-KW"/>
</dbReference>
<keyword evidence="6" id="KW-0863">Zinc-finger</keyword>
<feature type="compositionally biased region" description="Low complexity" evidence="9">
    <location>
        <begin position="251"/>
        <end position="271"/>
    </location>
</feature>
<evidence type="ECO:0000256" key="2">
    <source>
        <dbReference type="ARBA" id="ARBA00008423"/>
    </source>
</evidence>
<evidence type="ECO:0000259" key="10">
    <source>
        <dbReference type="PROSITE" id="PS51025"/>
    </source>
</evidence>
<comment type="caution">
    <text evidence="11">The sequence shown here is derived from an EMBL/GenBank/DDBJ whole genome shotgun (WGS) entry which is preliminary data.</text>
</comment>
<evidence type="ECO:0000256" key="9">
    <source>
        <dbReference type="SAM" id="MobiDB-lite"/>
    </source>
</evidence>
<feature type="region of interest" description="Disordered" evidence="9">
    <location>
        <begin position="408"/>
        <end position="510"/>
    </location>
</feature>
<keyword evidence="3" id="KW-0507">mRNA processing</keyword>
<sequence length="510" mass="52686">MDSAAVQRLQHLVKEKLAEKMGHSDDVLPEYVMVMVQNGKPKSQMRADLEAFLGSKSRVFVDWLWDLLRTELGDAQPGKQDGKVKAAVLASSSSGRGAPPTSSREEKARKDGGVAARAPERREREEAVAGVSPRGGASRRDGARAEGGEHPAERRGLKRQIEEERRAREDDWSKWEENERQREQKKRQAVESDVPVDEAAAAAARAAAAAARAAAAASSSGAQASSKTKTAPPSQAEAQSAALSVEDRHAQQLQQALAAAQAAQRAAELATAAANAAAAANALQTSNGAAGGRGAARASDDDIVQFTVTLDGKPSGQRLRQPTSEDLSGITAYAASLDAALYRQPPTEGRGTGSKGGARGGHAGRAGAKGTGGKGWVVGAKGKFGGYGYAPMYAPAPTAYWDSGSWWQGSGKSTSKGGRAKGSPGAKGARGRGFGITNGRAARSLSWVAPGVTIAKPSKETPGPAGKSASAPSAASGTTMKTSASDKPRAKGGGKPHGWNTWTPVNQSEK</sequence>
<evidence type="ECO:0000256" key="7">
    <source>
        <dbReference type="ARBA" id="ARBA00022833"/>
    </source>
</evidence>
<comment type="subcellular location">
    <subcellularLocation>
        <location evidence="1">Nucleus</location>
    </subcellularLocation>
</comment>
<evidence type="ECO:0000313" key="12">
    <source>
        <dbReference type="Proteomes" id="UP001515480"/>
    </source>
</evidence>
<gene>
    <name evidence="11" type="ORF">AB1Y20_005882</name>
</gene>
<dbReference type="InterPro" id="IPR002483">
    <property type="entry name" value="PWI_dom"/>
</dbReference>
<keyword evidence="12" id="KW-1185">Reference proteome</keyword>
<comment type="similarity">
    <text evidence="2">Belongs to the ZC3H14 family.</text>
</comment>
<dbReference type="GO" id="GO:0005634">
    <property type="term" value="C:nucleus"/>
    <property type="evidence" value="ECO:0007669"/>
    <property type="project" value="UniProtKB-SubCell"/>
</dbReference>
<dbReference type="AlphaFoldDB" id="A0AB34J323"/>
<feature type="region of interest" description="Disordered" evidence="9">
    <location>
        <begin position="342"/>
        <end position="375"/>
    </location>
</feature>
<protein>
    <recommendedName>
        <fullName evidence="10">PWI domain-containing protein</fullName>
    </recommendedName>
</protein>
<evidence type="ECO:0000256" key="5">
    <source>
        <dbReference type="ARBA" id="ARBA00022737"/>
    </source>
</evidence>
<dbReference type="InterPro" id="IPR036483">
    <property type="entry name" value="PWI_dom_sf"/>
</dbReference>
<dbReference type="Proteomes" id="UP001515480">
    <property type="component" value="Unassembled WGS sequence"/>
</dbReference>
<dbReference type="GO" id="GO:0008143">
    <property type="term" value="F:poly(A) binding"/>
    <property type="evidence" value="ECO:0007669"/>
    <property type="project" value="InterPro"/>
</dbReference>
<feature type="region of interest" description="Disordered" evidence="9">
    <location>
        <begin position="74"/>
        <end position="271"/>
    </location>
</feature>
<evidence type="ECO:0000256" key="6">
    <source>
        <dbReference type="ARBA" id="ARBA00022771"/>
    </source>
</evidence>
<accession>A0AB34J323</accession>
<organism evidence="11 12">
    <name type="scientific">Prymnesium parvum</name>
    <name type="common">Toxic golden alga</name>
    <dbReference type="NCBI Taxonomy" id="97485"/>
    <lineage>
        <taxon>Eukaryota</taxon>
        <taxon>Haptista</taxon>
        <taxon>Haptophyta</taxon>
        <taxon>Prymnesiophyceae</taxon>
        <taxon>Prymnesiales</taxon>
        <taxon>Prymnesiaceae</taxon>
        <taxon>Prymnesium</taxon>
    </lineage>
</organism>
<dbReference type="PROSITE" id="PS51025">
    <property type="entry name" value="PWI"/>
    <property type="match status" value="1"/>
</dbReference>
<feature type="compositionally biased region" description="Basic and acidic residues" evidence="9">
    <location>
        <begin position="103"/>
        <end position="127"/>
    </location>
</feature>
<dbReference type="GO" id="GO:0043488">
    <property type="term" value="P:regulation of mRNA stability"/>
    <property type="evidence" value="ECO:0007669"/>
    <property type="project" value="InterPro"/>
</dbReference>
<feature type="compositionally biased region" description="Basic and acidic residues" evidence="9">
    <location>
        <begin position="138"/>
        <end position="190"/>
    </location>
</feature>
<dbReference type="PANTHER" id="PTHR14738:SF29">
    <property type="entry name" value="ZINC FINGER CCCH DOMAIN-CONTAINING PROTEIN 14"/>
    <property type="match status" value="1"/>
</dbReference>
<evidence type="ECO:0000313" key="11">
    <source>
        <dbReference type="EMBL" id="KAL1511058.1"/>
    </source>
</evidence>
<dbReference type="SUPFAM" id="SSF101233">
    <property type="entry name" value="PWI domain"/>
    <property type="match status" value="1"/>
</dbReference>
<feature type="compositionally biased region" description="Gly residues" evidence="9">
    <location>
        <begin position="350"/>
        <end position="375"/>
    </location>
</feature>
<dbReference type="PANTHER" id="PTHR14738">
    <property type="entry name" value="ZINC FINGER CCCH DOMAIN-CONTAINING PROTEIN 14"/>
    <property type="match status" value="1"/>
</dbReference>
<keyword evidence="5" id="KW-0677">Repeat</keyword>
<dbReference type="InterPro" id="IPR040366">
    <property type="entry name" value="Nab2/ZC3H14"/>
</dbReference>
<evidence type="ECO:0000256" key="1">
    <source>
        <dbReference type="ARBA" id="ARBA00004123"/>
    </source>
</evidence>
<reference evidence="11 12" key="1">
    <citation type="journal article" date="2024" name="Science">
        <title>Giant polyketide synthase enzymes in the biosynthesis of giant marine polyether toxins.</title>
        <authorList>
            <person name="Fallon T.R."/>
            <person name="Shende V.V."/>
            <person name="Wierzbicki I.H."/>
            <person name="Pendleton A.L."/>
            <person name="Watervoot N.F."/>
            <person name="Auber R.P."/>
            <person name="Gonzalez D.J."/>
            <person name="Wisecaver J.H."/>
            <person name="Moore B.S."/>
        </authorList>
    </citation>
    <scope>NUCLEOTIDE SEQUENCE [LARGE SCALE GENOMIC DNA]</scope>
    <source>
        <strain evidence="11 12">12B1</strain>
    </source>
</reference>
<keyword evidence="4" id="KW-0479">Metal-binding</keyword>
<feature type="compositionally biased region" description="Low complexity" evidence="9">
    <location>
        <begin position="199"/>
        <end position="242"/>
    </location>
</feature>
<keyword evidence="8" id="KW-0539">Nucleus</keyword>
<dbReference type="EMBL" id="JBGBPQ010000014">
    <property type="protein sequence ID" value="KAL1511058.1"/>
    <property type="molecule type" value="Genomic_DNA"/>
</dbReference>
<feature type="compositionally biased region" description="Low complexity" evidence="9">
    <location>
        <begin position="461"/>
        <end position="479"/>
    </location>
</feature>
<evidence type="ECO:0000256" key="4">
    <source>
        <dbReference type="ARBA" id="ARBA00022723"/>
    </source>
</evidence>
<name>A0AB34J323_PRYPA</name>
<dbReference type="GO" id="GO:0005737">
    <property type="term" value="C:cytoplasm"/>
    <property type="evidence" value="ECO:0007669"/>
    <property type="project" value="TreeGrafter"/>
</dbReference>
<feature type="compositionally biased region" description="Polar residues" evidence="9">
    <location>
        <begin position="500"/>
        <end position="510"/>
    </location>
</feature>
<dbReference type="Gene3D" id="1.20.1390.10">
    <property type="entry name" value="PWI domain"/>
    <property type="match status" value="1"/>
</dbReference>
<evidence type="ECO:0000256" key="3">
    <source>
        <dbReference type="ARBA" id="ARBA00022664"/>
    </source>
</evidence>
<dbReference type="GO" id="GO:0008270">
    <property type="term" value="F:zinc ion binding"/>
    <property type="evidence" value="ECO:0007669"/>
    <property type="project" value="UniProtKB-KW"/>
</dbReference>
<proteinExistence type="inferred from homology"/>